<evidence type="ECO:0000313" key="3">
    <source>
        <dbReference type="EnsemblPlants" id="KEH22689"/>
    </source>
</evidence>
<keyword evidence="4" id="KW-1185">Reference proteome</keyword>
<feature type="signal peptide" evidence="1">
    <location>
        <begin position="1"/>
        <end position="22"/>
    </location>
</feature>
<dbReference type="Proteomes" id="UP000002051">
    <property type="component" value="Unassembled WGS sequence"/>
</dbReference>
<reference evidence="3" key="3">
    <citation type="submission" date="2015-04" db="UniProtKB">
        <authorList>
            <consortium name="EnsemblPlants"/>
        </authorList>
    </citation>
    <scope>IDENTIFICATION</scope>
    <source>
        <strain evidence="3">cv. Jemalong A17</strain>
    </source>
</reference>
<organism evidence="2 4">
    <name type="scientific">Medicago truncatula</name>
    <name type="common">Barrel medic</name>
    <name type="synonym">Medicago tribuloides</name>
    <dbReference type="NCBI Taxonomy" id="3880"/>
    <lineage>
        <taxon>Eukaryota</taxon>
        <taxon>Viridiplantae</taxon>
        <taxon>Streptophyta</taxon>
        <taxon>Embryophyta</taxon>
        <taxon>Tracheophyta</taxon>
        <taxon>Spermatophyta</taxon>
        <taxon>Magnoliopsida</taxon>
        <taxon>eudicotyledons</taxon>
        <taxon>Gunneridae</taxon>
        <taxon>Pentapetalae</taxon>
        <taxon>rosids</taxon>
        <taxon>fabids</taxon>
        <taxon>Fabales</taxon>
        <taxon>Fabaceae</taxon>
        <taxon>Papilionoideae</taxon>
        <taxon>50 kb inversion clade</taxon>
        <taxon>NPAAA clade</taxon>
        <taxon>Hologalegina</taxon>
        <taxon>IRL clade</taxon>
        <taxon>Trifolieae</taxon>
        <taxon>Medicago</taxon>
    </lineage>
</organism>
<sequence>MSSKYSLVLLLLGMIMLTTVIGERNNNKFEYDPMLDPEDYWPEIFHEPLPSHYKIPKEELPDYETN</sequence>
<reference evidence="2 4" key="1">
    <citation type="journal article" date="2011" name="Nature">
        <title>The Medicago genome provides insight into the evolution of rhizobial symbioses.</title>
        <authorList>
            <person name="Young N.D."/>
            <person name="Debelle F."/>
            <person name="Oldroyd G.E."/>
            <person name="Geurts R."/>
            <person name="Cannon S.B."/>
            <person name="Udvardi M.K."/>
            <person name="Benedito V.A."/>
            <person name="Mayer K.F."/>
            <person name="Gouzy J."/>
            <person name="Schoof H."/>
            <person name="Van de Peer Y."/>
            <person name="Proost S."/>
            <person name="Cook D.R."/>
            <person name="Meyers B.C."/>
            <person name="Spannagl M."/>
            <person name="Cheung F."/>
            <person name="De Mita S."/>
            <person name="Krishnakumar V."/>
            <person name="Gundlach H."/>
            <person name="Zhou S."/>
            <person name="Mudge J."/>
            <person name="Bharti A.K."/>
            <person name="Murray J.D."/>
            <person name="Naoumkina M.A."/>
            <person name="Rosen B."/>
            <person name="Silverstein K.A."/>
            <person name="Tang H."/>
            <person name="Rombauts S."/>
            <person name="Zhao P.X."/>
            <person name="Zhou P."/>
            <person name="Barbe V."/>
            <person name="Bardou P."/>
            <person name="Bechner M."/>
            <person name="Bellec A."/>
            <person name="Berger A."/>
            <person name="Berges H."/>
            <person name="Bidwell S."/>
            <person name="Bisseling T."/>
            <person name="Choisne N."/>
            <person name="Couloux A."/>
            <person name="Denny R."/>
            <person name="Deshpande S."/>
            <person name="Dai X."/>
            <person name="Doyle J.J."/>
            <person name="Dudez A.M."/>
            <person name="Farmer A.D."/>
            <person name="Fouteau S."/>
            <person name="Franken C."/>
            <person name="Gibelin C."/>
            <person name="Gish J."/>
            <person name="Goldstein S."/>
            <person name="Gonzalez A.J."/>
            <person name="Green P.J."/>
            <person name="Hallab A."/>
            <person name="Hartog M."/>
            <person name="Hua A."/>
            <person name="Humphray S.J."/>
            <person name="Jeong D.H."/>
            <person name="Jing Y."/>
            <person name="Jocker A."/>
            <person name="Kenton S.M."/>
            <person name="Kim D.J."/>
            <person name="Klee K."/>
            <person name="Lai H."/>
            <person name="Lang C."/>
            <person name="Lin S."/>
            <person name="Macmil S.L."/>
            <person name="Magdelenat G."/>
            <person name="Matthews L."/>
            <person name="McCorrison J."/>
            <person name="Monaghan E.L."/>
            <person name="Mun J.H."/>
            <person name="Najar F.Z."/>
            <person name="Nicholson C."/>
            <person name="Noirot C."/>
            <person name="O'Bleness M."/>
            <person name="Paule C.R."/>
            <person name="Poulain J."/>
            <person name="Prion F."/>
            <person name="Qin B."/>
            <person name="Qu C."/>
            <person name="Retzel E.F."/>
            <person name="Riddle C."/>
            <person name="Sallet E."/>
            <person name="Samain S."/>
            <person name="Samson N."/>
            <person name="Sanders I."/>
            <person name="Saurat O."/>
            <person name="Scarpelli C."/>
            <person name="Schiex T."/>
            <person name="Segurens B."/>
            <person name="Severin A.J."/>
            <person name="Sherrier D.J."/>
            <person name="Shi R."/>
            <person name="Sims S."/>
            <person name="Singer S.R."/>
            <person name="Sinharoy S."/>
            <person name="Sterck L."/>
            <person name="Viollet A."/>
            <person name="Wang B.B."/>
            <person name="Wang K."/>
            <person name="Wang M."/>
            <person name="Wang X."/>
            <person name="Warfsmann J."/>
            <person name="Weissenbach J."/>
            <person name="White D.D."/>
            <person name="White J.D."/>
            <person name="Wiley G.B."/>
            <person name="Wincker P."/>
            <person name="Xing Y."/>
            <person name="Yang L."/>
            <person name="Yao Z."/>
            <person name="Ying F."/>
            <person name="Zhai J."/>
            <person name="Zhou L."/>
            <person name="Zuber A."/>
            <person name="Denarie J."/>
            <person name="Dixon R.A."/>
            <person name="May G.D."/>
            <person name="Schwartz D.C."/>
            <person name="Rogers J."/>
            <person name="Quetier F."/>
            <person name="Town C.D."/>
            <person name="Roe B.A."/>
        </authorList>
    </citation>
    <scope>NUCLEOTIDE SEQUENCE [LARGE SCALE GENOMIC DNA]</scope>
    <source>
        <strain evidence="2">A17</strain>
        <strain evidence="3 4">cv. Jemalong A17</strain>
    </source>
</reference>
<keyword evidence="1" id="KW-0732">Signal</keyword>
<evidence type="ECO:0000313" key="2">
    <source>
        <dbReference type="EMBL" id="KEH22689.1"/>
    </source>
</evidence>
<reference evidence="2 4" key="2">
    <citation type="journal article" date="2014" name="BMC Genomics">
        <title>An improved genome release (version Mt4.0) for the model legume Medicago truncatula.</title>
        <authorList>
            <person name="Tang H."/>
            <person name="Krishnakumar V."/>
            <person name="Bidwell S."/>
            <person name="Rosen B."/>
            <person name="Chan A."/>
            <person name="Zhou S."/>
            <person name="Gentzbittel L."/>
            <person name="Childs K.L."/>
            <person name="Yandell M."/>
            <person name="Gundlach H."/>
            <person name="Mayer K.F."/>
            <person name="Schwartz D.C."/>
            <person name="Town C.D."/>
        </authorList>
    </citation>
    <scope>GENOME REANNOTATION</scope>
    <source>
        <strain evidence="2">A17</strain>
        <strain evidence="3 4">cv. Jemalong A17</strain>
    </source>
</reference>
<dbReference type="EnsemblPlants" id="KEH22689">
    <property type="protein sequence ID" value="KEH22689"/>
    <property type="gene ID" value="MTR_7g056490"/>
</dbReference>
<dbReference type="HOGENOM" id="CLU_2658265_0_0_1"/>
<dbReference type="AlphaFoldDB" id="A0A072TYV8"/>
<gene>
    <name evidence="2" type="ordered locus">MTR_7g056490</name>
</gene>
<evidence type="ECO:0000256" key="1">
    <source>
        <dbReference type="SAM" id="SignalP"/>
    </source>
</evidence>
<dbReference type="EMBL" id="CM001223">
    <property type="protein sequence ID" value="KEH22689.1"/>
    <property type="molecule type" value="Genomic_DNA"/>
</dbReference>
<protein>
    <submittedName>
        <fullName evidence="2">Leguminosin group567 LEED...PEED secreted peptide</fullName>
    </submittedName>
</protein>
<proteinExistence type="predicted"/>
<name>A0A072TYV8_MEDTR</name>
<evidence type="ECO:0000313" key="4">
    <source>
        <dbReference type="Proteomes" id="UP000002051"/>
    </source>
</evidence>
<accession>A0A072TYV8</accession>
<feature type="chain" id="PRO_5014499152" evidence="1">
    <location>
        <begin position="23"/>
        <end position="66"/>
    </location>
</feature>